<dbReference type="Proteomes" id="UP000501692">
    <property type="component" value="Chromosome"/>
</dbReference>
<proteinExistence type="predicted"/>
<evidence type="ECO:0000313" key="2">
    <source>
        <dbReference type="Proteomes" id="UP000501692"/>
    </source>
</evidence>
<dbReference type="PANTHER" id="PTHR43233">
    <property type="entry name" value="FAMILY N-ACETYLTRANSFERASE, PUTATIVE (AFU_ORTHOLOGUE AFUA_6G03350)-RELATED"/>
    <property type="match status" value="1"/>
</dbReference>
<accession>A0A1C2PV00</accession>
<dbReference type="EMBL" id="CP049806">
    <property type="protein sequence ID" value="QIT17200.1"/>
    <property type="molecule type" value="Genomic_DNA"/>
</dbReference>
<dbReference type="SUPFAM" id="SSF55729">
    <property type="entry name" value="Acyl-CoA N-acyltransferases (Nat)"/>
    <property type="match status" value="1"/>
</dbReference>
<organism evidence="1 2">
    <name type="scientific">Acinetobacter pittii</name>
    <name type="common">Acinetobacter genomosp. 3</name>
    <dbReference type="NCBI Taxonomy" id="48296"/>
    <lineage>
        <taxon>Bacteria</taxon>
        <taxon>Pseudomonadati</taxon>
        <taxon>Pseudomonadota</taxon>
        <taxon>Gammaproteobacteria</taxon>
        <taxon>Moraxellales</taxon>
        <taxon>Moraxellaceae</taxon>
        <taxon>Acinetobacter</taxon>
        <taxon>Acinetobacter calcoaceticus/baumannii complex</taxon>
    </lineage>
</organism>
<name>A0A1C2PV00_ACIPI</name>
<sequence length="153" mass="17717">MQVSNFAVTRDDNYTVSTDPSKLDIEVIHSFLYHSKWAKGIDLETMQTAIQHSLCFGLYDPNNQQIGLARIITDYATFAYVKDVFVIDEFQKLGLGRWLMECCLEHLETLKLRRIMLLTSTASWLYQKIGFTPLNQENFVWQLLPNNTETSSN</sequence>
<dbReference type="PROSITE" id="PS51186">
    <property type="entry name" value="GNAT"/>
    <property type="match status" value="1"/>
</dbReference>
<dbReference type="InterPro" id="IPR016181">
    <property type="entry name" value="Acyl_CoA_acyltransferase"/>
</dbReference>
<dbReference type="GO" id="GO:0016747">
    <property type="term" value="F:acyltransferase activity, transferring groups other than amino-acyl groups"/>
    <property type="evidence" value="ECO:0007669"/>
    <property type="project" value="InterPro"/>
</dbReference>
<dbReference type="InterPro" id="IPR000182">
    <property type="entry name" value="GNAT_dom"/>
</dbReference>
<keyword evidence="1" id="KW-0808">Transferase</keyword>
<dbReference type="PANTHER" id="PTHR43233:SF1">
    <property type="entry name" value="FAMILY N-ACETYLTRANSFERASE, PUTATIVE (AFU_ORTHOLOGUE AFUA_6G03350)-RELATED"/>
    <property type="match status" value="1"/>
</dbReference>
<gene>
    <name evidence="1" type="ORF">G8E09_05465</name>
</gene>
<dbReference type="CDD" id="cd04301">
    <property type="entry name" value="NAT_SF"/>
    <property type="match status" value="1"/>
</dbReference>
<dbReference type="RefSeq" id="WP_032063036.1">
    <property type="nucleotide sequence ID" value="NZ_CP049806.1"/>
</dbReference>
<dbReference type="InterPro" id="IPR053144">
    <property type="entry name" value="Acetyltransferase_Butenolide"/>
</dbReference>
<dbReference type="Pfam" id="PF13508">
    <property type="entry name" value="Acetyltransf_7"/>
    <property type="match status" value="1"/>
</dbReference>
<protein>
    <submittedName>
        <fullName evidence="1">GNAT family N-acetyltransferase</fullName>
    </submittedName>
</protein>
<reference evidence="1 2" key="1">
    <citation type="submission" date="2020-03" db="EMBL/GenBank/DDBJ databases">
        <authorList>
            <person name="Zhang L."/>
            <person name="Han X."/>
            <person name="Chen Y."/>
            <person name="Yu Y."/>
        </authorList>
    </citation>
    <scope>NUCLEOTIDE SEQUENCE [LARGE SCALE GENOMIC DNA]</scope>
    <source>
        <strain evidence="1 2">A1254</strain>
    </source>
</reference>
<dbReference type="AlphaFoldDB" id="A0A1C2PV00"/>
<dbReference type="Gene3D" id="3.40.630.30">
    <property type="match status" value="1"/>
</dbReference>
<evidence type="ECO:0000313" key="1">
    <source>
        <dbReference type="EMBL" id="QIT17200.1"/>
    </source>
</evidence>